<comment type="caution">
    <text evidence="2">The sequence shown here is derived from an EMBL/GenBank/DDBJ whole genome shotgun (WGS) entry which is preliminary data.</text>
</comment>
<evidence type="ECO:0000313" key="2">
    <source>
        <dbReference type="EMBL" id="MFC0215457.1"/>
    </source>
</evidence>
<feature type="compositionally biased region" description="Low complexity" evidence="1">
    <location>
        <begin position="28"/>
        <end position="40"/>
    </location>
</feature>
<protein>
    <submittedName>
        <fullName evidence="2">Uncharacterized protein</fullName>
    </submittedName>
</protein>
<feature type="region of interest" description="Disordered" evidence="1">
    <location>
        <begin position="25"/>
        <end position="45"/>
    </location>
</feature>
<gene>
    <name evidence="2" type="ORF">ACFFK0_23980</name>
</gene>
<accession>A0ABV6DS87</accession>
<organism evidence="2 3">
    <name type="scientific">Paenibacillus chartarius</name>
    <dbReference type="NCBI Taxonomy" id="747481"/>
    <lineage>
        <taxon>Bacteria</taxon>
        <taxon>Bacillati</taxon>
        <taxon>Bacillota</taxon>
        <taxon>Bacilli</taxon>
        <taxon>Bacillales</taxon>
        <taxon>Paenibacillaceae</taxon>
        <taxon>Paenibacillus</taxon>
    </lineage>
</organism>
<dbReference type="Proteomes" id="UP001589776">
    <property type="component" value="Unassembled WGS sequence"/>
</dbReference>
<reference evidence="2 3" key="1">
    <citation type="submission" date="2024-09" db="EMBL/GenBank/DDBJ databases">
        <authorList>
            <person name="Sun Q."/>
            <person name="Mori K."/>
        </authorList>
    </citation>
    <scope>NUCLEOTIDE SEQUENCE [LARGE SCALE GENOMIC DNA]</scope>
    <source>
        <strain evidence="2 3">CCM 7759</strain>
    </source>
</reference>
<keyword evidence="3" id="KW-1185">Reference proteome</keyword>
<sequence>MAAAMVTEAAAEASTIANAIAGTETPAKTDAAAGTEAAAKAHAKAHAKTCRIRRVRARRISPSRNLALLLPRRQLALMERGNAQLLKIILELIHL</sequence>
<name>A0ABV6DS87_9BACL</name>
<evidence type="ECO:0000256" key="1">
    <source>
        <dbReference type="SAM" id="MobiDB-lite"/>
    </source>
</evidence>
<dbReference type="EMBL" id="JBHLWN010000097">
    <property type="protein sequence ID" value="MFC0215457.1"/>
    <property type="molecule type" value="Genomic_DNA"/>
</dbReference>
<proteinExistence type="predicted"/>
<evidence type="ECO:0000313" key="3">
    <source>
        <dbReference type="Proteomes" id="UP001589776"/>
    </source>
</evidence>